<dbReference type="OrthoDB" id="5280080at2759"/>
<comment type="caution">
    <text evidence="2">The sequence shown here is derived from an EMBL/GenBank/DDBJ whole genome shotgun (WGS) entry which is preliminary data.</text>
</comment>
<dbReference type="EMBL" id="MU032346">
    <property type="protein sequence ID" value="KAF3767320.1"/>
    <property type="molecule type" value="Genomic_DNA"/>
</dbReference>
<sequence length="193" mass="20640">MPSTDPVGQEALPIDNDAPSKSTSQPPTLPPNVSIFSPQDKLASKTLLEARIFTRLTVSEQTDPSQLAKALAASRDVNQGFCLSHGNVALVFDAEQQQQQQQQEEEEEEKVKDAHHEHVRAVCLALKDRDIGLDIAGCVFDASGALQAGFQFDRLSDGAVLVIDLMGNGDDDDDSSDEEANLGALLAGGEVVQ</sequence>
<organism evidence="2 3">
    <name type="scientific">Cryphonectria parasitica (strain ATCC 38755 / EP155)</name>
    <dbReference type="NCBI Taxonomy" id="660469"/>
    <lineage>
        <taxon>Eukaryota</taxon>
        <taxon>Fungi</taxon>
        <taxon>Dikarya</taxon>
        <taxon>Ascomycota</taxon>
        <taxon>Pezizomycotina</taxon>
        <taxon>Sordariomycetes</taxon>
        <taxon>Sordariomycetidae</taxon>
        <taxon>Diaporthales</taxon>
        <taxon>Cryphonectriaceae</taxon>
        <taxon>Cryphonectria-Endothia species complex</taxon>
        <taxon>Cryphonectria</taxon>
    </lineage>
</organism>
<evidence type="ECO:0000313" key="2">
    <source>
        <dbReference type="EMBL" id="KAF3767320.1"/>
    </source>
</evidence>
<accession>A0A9P4Y6D4</accession>
<evidence type="ECO:0000313" key="3">
    <source>
        <dbReference type="Proteomes" id="UP000803844"/>
    </source>
</evidence>
<reference evidence="2" key="1">
    <citation type="journal article" date="2020" name="Phytopathology">
        <title>Genome sequence of the chestnut blight fungus Cryphonectria parasitica EP155: A fundamental resource for an archetypical invasive plant pathogen.</title>
        <authorList>
            <person name="Crouch J.A."/>
            <person name="Dawe A."/>
            <person name="Aerts A."/>
            <person name="Barry K."/>
            <person name="Churchill A.C.L."/>
            <person name="Grimwood J."/>
            <person name="Hillman B."/>
            <person name="Milgroom M.G."/>
            <person name="Pangilinan J."/>
            <person name="Smith M."/>
            <person name="Salamov A."/>
            <person name="Schmutz J."/>
            <person name="Yadav J."/>
            <person name="Grigoriev I.V."/>
            <person name="Nuss D."/>
        </authorList>
    </citation>
    <scope>NUCLEOTIDE SEQUENCE</scope>
    <source>
        <strain evidence="2">EP155</strain>
    </source>
</reference>
<feature type="region of interest" description="Disordered" evidence="1">
    <location>
        <begin position="1"/>
        <end position="37"/>
    </location>
</feature>
<proteinExistence type="predicted"/>
<gene>
    <name evidence="2" type="ORF">M406DRAFT_69475</name>
</gene>
<dbReference type="RefSeq" id="XP_040778281.1">
    <property type="nucleotide sequence ID" value="XM_040925274.1"/>
</dbReference>
<keyword evidence="3" id="KW-1185">Reference proteome</keyword>
<evidence type="ECO:0000256" key="1">
    <source>
        <dbReference type="SAM" id="MobiDB-lite"/>
    </source>
</evidence>
<dbReference type="AlphaFoldDB" id="A0A9P4Y6D4"/>
<name>A0A9P4Y6D4_CRYP1</name>
<dbReference type="GeneID" id="63842403"/>
<protein>
    <submittedName>
        <fullName evidence="2">Uncharacterized protein</fullName>
    </submittedName>
</protein>
<dbReference type="Proteomes" id="UP000803844">
    <property type="component" value="Unassembled WGS sequence"/>
</dbReference>